<feature type="region of interest" description="Disordered" evidence="2">
    <location>
        <begin position="97"/>
        <end position="141"/>
    </location>
</feature>
<feature type="coiled-coil region" evidence="1">
    <location>
        <begin position="19"/>
        <end position="60"/>
    </location>
</feature>
<organism evidence="3 4">
    <name type="scientific">Candidatus Brocadia sinica JPN1</name>
    <dbReference type="NCBI Taxonomy" id="1197129"/>
    <lineage>
        <taxon>Bacteria</taxon>
        <taxon>Pseudomonadati</taxon>
        <taxon>Planctomycetota</taxon>
        <taxon>Candidatus Brocadiia</taxon>
        <taxon>Candidatus Brocadiales</taxon>
        <taxon>Candidatus Brocadiaceae</taxon>
        <taxon>Candidatus Brocadia</taxon>
    </lineage>
</organism>
<evidence type="ECO:0000313" key="3">
    <source>
        <dbReference type="EMBL" id="GAN33010.1"/>
    </source>
</evidence>
<keyword evidence="1" id="KW-0175">Coiled coil</keyword>
<name>A0ABQ0JWC0_9BACT</name>
<proteinExistence type="predicted"/>
<accession>A0ABQ0JWC0</accession>
<evidence type="ECO:0000256" key="2">
    <source>
        <dbReference type="SAM" id="MobiDB-lite"/>
    </source>
</evidence>
<sequence>MASRYEHQKTKTEIQVSKARELEEKIRELTTANKKLLHIRAALAQEKEQMAEEINTLREKCLEFEGWKHTAEKEMLKNDLTTNQELADTNDVKKRLPDGEEKITSTNQPVIVEKGNSTLTQPDTITPGKRLEGSHEVSNGK</sequence>
<comment type="caution">
    <text evidence="3">The sequence shown here is derived from an EMBL/GenBank/DDBJ whole genome shotgun (WGS) entry which is preliminary data.</text>
</comment>
<dbReference type="EMBL" id="BAFN01000001">
    <property type="protein sequence ID" value="GAN33010.1"/>
    <property type="molecule type" value="Genomic_DNA"/>
</dbReference>
<evidence type="ECO:0000313" key="4">
    <source>
        <dbReference type="Proteomes" id="UP000032309"/>
    </source>
</evidence>
<evidence type="ECO:0000256" key="1">
    <source>
        <dbReference type="SAM" id="Coils"/>
    </source>
</evidence>
<reference evidence="4" key="1">
    <citation type="journal article" date="2015" name="Genome Announc.">
        <title>Draft Genome Sequence of an Anaerobic Ammonium-Oxidizing Bacterium, "Candidatus Brocadia sinica".</title>
        <authorList>
            <person name="Oshiki M."/>
            <person name="Shinyako-Hata K."/>
            <person name="Satoh H."/>
            <person name="Okabe S."/>
        </authorList>
    </citation>
    <scope>NUCLEOTIDE SEQUENCE [LARGE SCALE GENOMIC DNA]</scope>
    <source>
        <strain evidence="4">JPN1</strain>
    </source>
</reference>
<dbReference type="Proteomes" id="UP000032309">
    <property type="component" value="Unassembled WGS sequence"/>
</dbReference>
<protein>
    <submittedName>
        <fullName evidence="3">Uncharacterized protein</fullName>
    </submittedName>
</protein>
<feature type="compositionally biased region" description="Polar residues" evidence="2">
    <location>
        <begin position="104"/>
        <end position="124"/>
    </location>
</feature>
<keyword evidence="4" id="KW-1185">Reference proteome</keyword>
<gene>
    <name evidence="3" type="ORF">BROSI_A1526</name>
</gene>